<feature type="domain" description="NlpC/P60" evidence="8">
    <location>
        <begin position="201"/>
        <end position="326"/>
    </location>
</feature>
<accession>A0A1M5BDJ0</accession>
<feature type="chain" id="PRO_5013041929" evidence="7">
    <location>
        <begin position="27"/>
        <end position="326"/>
    </location>
</feature>
<dbReference type="PANTHER" id="PTHR47053:SF1">
    <property type="entry name" value="MUREIN DD-ENDOPEPTIDASE MEPH-RELATED"/>
    <property type="match status" value="1"/>
</dbReference>
<name>A0A1M5BDJ0_9BACL</name>
<evidence type="ECO:0000256" key="2">
    <source>
        <dbReference type="ARBA" id="ARBA00022670"/>
    </source>
</evidence>
<sequence length="326" mass="37905">MKKITIFITVPFTLAILLFFTPICLAAPTDQDSNLEQSMKEYNQSQKEAKRLQNKITTMDKKMNDTFLHLEQLKTEQYETQKRYNQILKKYYISRQTNLGARLLGSESLSQFLFRLEYIQLVMKRDQRIIAQYKRQTTQITKAQAQLKKEIAQTKPILQAAEQKSKDLHKKYQVLKSKKTSDQTQTHSKEKDKETEKPTQPIEDQSWLNQARAMIGVVKYRFGASSFPYFDCSSWVQYVFKKYQGINLPRTAESQSTVGSFVSKSNLQPGDLVFFQGTYKKGISHVGIYLGDGYYISNKNERIDLKIESINSSYSKAHYWGAKRVN</sequence>
<feature type="signal peptide" evidence="7">
    <location>
        <begin position="1"/>
        <end position="26"/>
    </location>
</feature>
<comment type="similarity">
    <text evidence="1">Belongs to the peptidase C40 family.</text>
</comment>
<keyword evidence="3" id="KW-0378">Hydrolase</keyword>
<keyword evidence="5" id="KW-0175">Coiled coil</keyword>
<dbReference type="AlphaFoldDB" id="A0A1M5BDJ0"/>
<evidence type="ECO:0000256" key="6">
    <source>
        <dbReference type="SAM" id="MobiDB-lite"/>
    </source>
</evidence>
<feature type="coiled-coil region" evidence="5">
    <location>
        <begin position="35"/>
        <end position="62"/>
    </location>
</feature>
<dbReference type="STRING" id="112248.SAMN05444392_12124"/>
<keyword evidence="10" id="KW-1185">Reference proteome</keyword>
<protein>
    <submittedName>
        <fullName evidence="9">NlpC/P60 family protein</fullName>
    </submittedName>
</protein>
<evidence type="ECO:0000256" key="1">
    <source>
        <dbReference type="ARBA" id="ARBA00007074"/>
    </source>
</evidence>
<dbReference type="GO" id="GO:0008234">
    <property type="term" value="F:cysteine-type peptidase activity"/>
    <property type="evidence" value="ECO:0007669"/>
    <property type="project" value="UniProtKB-KW"/>
</dbReference>
<gene>
    <name evidence="9" type="ORF">SAMN05444392_12124</name>
</gene>
<dbReference type="SUPFAM" id="SSF54001">
    <property type="entry name" value="Cysteine proteinases"/>
    <property type="match status" value="1"/>
</dbReference>
<evidence type="ECO:0000256" key="7">
    <source>
        <dbReference type="SAM" id="SignalP"/>
    </source>
</evidence>
<evidence type="ECO:0000256" key="5">
    <source>
        <dbReference type="SAM" id="Coils"/>
    </source>
</evidence>
<dbReference type="PANTHER" id="PTHR47053">
    <property type="entry name" value="MUREIN DD-ENDOPEPTIDASE MEPH-RELATED"/>
    <property type="match status" value="1"/>
</dbReference>
<dbReference type="Proteomes" id="UP000184476">
    <property type="component" value="Unassembled WGS sequence"/>
</dbReference>
<organism evidence="9 10">
    <name type="scientific">Seinonella peptonophila</name>
    <dbReference type="NCBI Taxonomy" id="112248"/>
    <lineage>
        <taxon>Bacteria</taxon>
        <taxon>Bacillati</taxon>
        <taxon>Bacillota</taxon>
        <taxon>Bacilli</taxon>
        <taxon>Bacillales</taxon>
        <taxon>Thermoactinomycetaceae</taxon>
        <taxon>Seinonella</taxon>
    </lineage>
</organism>
<dbReference type="InterPro" id="IPR038765">
    <property type="entry name" value="Papain-like_cys_pep_sf"/>
</dbReference>
<dbReference type="Gene3D" id="3.90.1720.10">
    <property type="entry name" value="endopeptidase domain like (from Nostoc punctiforme)"/>
    <property type="match status" value="1"/>
</dbReference>
<evidence type="ECO:0000256" key="3">
    <source>
        <dbReference type="ARBA" id="ARBA00022801"/>
    </source>
</evidence>
<feature type="compositionally biased region" description="Basic and acidic residues" evidence="6">
    <location>
        <begin position="187"/>
        <end position="197"/>
    </location>
</feature>
<evidence type="ECO:0000256" key="4">
    <source>
        <dbReference type="ARBA" id="ARBA00022807"/>
    </source>
</evidence>
<dbReference type="Pfam" id="PF00877">
    <property type="entry name" value="NLPC_P60"/>
    <property type="match status" value="1"/>
</dbReference>
<dbReference type="InterPro" id="IPR000064">
    <property type="entry name" value="NLP_P60_dom"/>
</dbReference>
<keyword evidence="4" id="KW-0788">Thiol protease</keyword>
<evidence type="ECO:0000313" key="10">
    <source>
        <dbReference type="Proteomes" id="UP000184476"/>
    </source>
</evidence>
<evidence type="ECO:0000313" key="9">
    <source>
        <dbReference type="EMBL" id="SHF40407.1"/>
    </source>
</evidence>
<keyword evidence="7" id="KW-0732">Signal</keyword>
<dbReference type="GO" id="GO:0006508">
    <property type="term" value="P:proteolysis"/>
    <property type="evidence" value="ECO:0007669"/>
    <property type="project" value="UniProtKB-KW"/>
</dbReference>
<dbReference type="PROSITE" id="PS51935">
    <property type="entry name" value="NLPC_P60"/>
    <property type="match status" value="1"/>
</dbReference>
<evidence type="ECO:0000259" key="8">
    <source>
        <dbReference type="PROSITE" id="PS51935"/>
    </source>
</evidence>
<feature type="region of interest" description="Disordered" evidence="6">
    <location>
        <begin position="174"/>
        <end position="203"/>
    </location>
</feature>
<dbReference type="RefSeq" id="WP_073158414.1">
    <property type="nucleotide sequence ID" value="NZ_FQVL01000021.1"/>
</dbReference>
<reference evidence="9 10" key="1">
    <citation type="submission" date="2016-11" db="EMBL/GenBank/DDBJ databases">
        <authorList>
            <person name="Jaros S."/>
            <person name="Januszkiewicz K."/>
            <person name="Wedrychowicz H."/>
        </authorList>
    </citation>
    <scope>NUCLEOTIDE SEQUENCE [LARGE SCALE GENOMIC DNA]</scope>
    <source>
        <strain evidence="9 10">DSM 44666</strain>
    </source>
</reference>
<keyword evidence="2" id="KW-0645">Protease</keyword>
<dbReference type="EMBL" id="FQVL01000021">
    <property type="protein sequence ID" value="SHF40407.1"/>
    <property type="molecule type" value="Genomic_DNA"/>
</dbReference>
<dbReference type="InterPro" id="IPR051202">
    <property type="entry name" value="Peptidase_C40"/>
</dbReference>
<proteinExistence type="inferred from homology"/>